<evidence type="ECO:0000313" key="3">
    <source>
        <dbReference type="Proteomes" id="UP001276564"/>
    </source>
</evidence>
<evidence type="ECO:0000313" key="2">
    <source>
        <dbReference type="EMBL" id="MDX8538570.1"/>
    </source>
</evidence>
<organism evidence="2 3">
    <name type="scientific">Mesorhizobium abyssinicae</name>
    <dbReference type="NCBI Taxonomy" id="1209958"/>
    <lineage>
        <taxon>Bacteria</taxon>
        <taxon>Pseudomonadati</taxon>
        <taxon>Pseudomonadota</taxon>
        <taxon>Alphaproteobacteria</taxon>
        <taxon>Hyphomicrobiales</taxon>
        <taxon>Phyllobacteriaceae</taxon>
        <taxon>Mesorhizobium</taxon>
    </lineage>
</organism>
<keyword evidence="3" id="KW-1185">Reference proteome</keyword>
<evidence type="ECO:0000256" key="1">
    <source>
        <dbReference type="SAM" id="MobiDB-lite"/>
    </source>
</evidence>
<comment type="caution">
    <text evidence="2">The sequence shown here is derived from an EMBL/GenBank/DDBJ whole genome shotgun (WGS) entry which is preliminary data.</text>
</comment>
<reference evidence="2 3" key="1">
    <citation type="submission" date="2023-08" db="EMBL/GenBank/DDBJ databases">
        <title>Implementing the SeqCode for naming new Mesorhizobium species isolated from Vachellia karroo root nodules.</title>
        <authorList>
            <person name="Van Lill M."/>
        </authorList>
    </citation>
    <scope>NUCLEOTIDE SEQUENCE [LARGE SCALE GENOMIC DNA]</scope>
    <source>
        <strain evidence="2 3">VK4B</strain>
    </source>
</reference>
<accession>A0ABU5AMN9</accession>
<proteinExistence type="predicted"/>
<dbReference type="EMBL" id="JAVIIP010000006">
    <property type="protein sequence ID" value="MDX8538570.1"/>
    <property type="molecule type" value="Genomic_DNA"/>
</dbReference>
<dbReference type="RefSeq" id="WP_320320519.1">
    <property type="nucleotide sequence ID" value="NZ_JAVIIP010000006.1"/>
</dbReference>
<feature type="region of interest" description="Disordered" evidence="1">
    <location>
        <begin position="72"/>
        <end position="97"/>
    </location>
</feature>
<gene>
    <name evidence="2" type="ORF">RFM23_13190</name>
</gene>
<protein>
    <submittedName>
        <fullName evidence="2">Uncharacterized protein</fullName>
    </submittedName>
</protein>
<name>A0ABU5AMN9_9HYPH</name>
<sequence length="97" mass="10166">MPTFRFETVQFGRTKIVEEELSSADLASPRALEMAHAALVAEDPAGAAHSGSIIKVYDAAGYLVATVNFSDLVPDTSGPRSSSSKAPLEEPGVMRSG</sequence>
<dbReference type="Proteomes" id="UP001276564">
    <property type="component" value="Unassembled WGS sequence"/>
</dbReference>